<feature type="transmembrane region" description="Helical" evidence="1">
    <location>
        <begin position="266"/>
        <end position="293"/>
    </location>
</feature>
<reference evidence="2" key="1">
    <citation type="submission" date="2018-05" db="EMBL/GenBank/DDBJ databases">
        <authorList>
            <person name="Lanie J.A."/>
            <person name="Ng W.-L."/>
            <person name="Kazmierczak K.M."/>
            <person name="Andrzejewski T.M."/>
            <person name="Davidsen T.M."/>
            <person name="Wayne K.J."/>
            <person name="Tettelin H."/>
            <person name="Glass J.I."/>
            <person name="Rusch D."/>
            <person name="Podicherti R."/>
            <person name="Tsui H.-C.T."/>
            <person name="Winkler M.E."/>
        </authorList>
    </citation>
    <scope>NUCLEOTIDE SEQUENCE</scope>
</reference>
<gene>
    <name evidence="2" type="ORF">METZ01_LOCUS34616</name>
</gene>
<dbReference type="AlphaFoldDB" id="A0A381QQV5"/>
<feature type="transmembrane region" description="Helical" evidence="1">
    <location>
        <begin position="204"/>
        <end position="223"/>
    </location>
</feature>
<feature type="transmembrane region" description="Helical" evidence="1">
    <location>
        <begin position="144"/>
        <end position="168"/>
    </location>
</feature>
<proteinExistence type="predicted"/>
<evidence type="ECO:0000256" key="1">
    <source>
        <dbReference type="SAM" id="Phobius"/>
    </source>
</evidence>
<keyword evidence="1" id="KW-0812">Transmembrane</keyword>
<feature type="transmembrane region" description="Helical" evidence="1">
    <location>
        <begin position="300"/>
        <end position="321"/>
    </location>
</feature>
<protein>
    <recommendedName>
        <fullName evidence="3">HupE/UreJ family protein</fullName>
    </recommendedName>
</protein>
<dbReference type="Pfam" id="PF13795">
    <property type="entry name" value="HupE_UreJ_2"/>
    <property type="match status" value="1"/>
</dbReference>
<accession>A0A381QQV5</accession>
<keyword evidence="1" id="KW-1133">Transmembrane helix</keyword>
<evidence type="ECO:0008006" key="3">
    <source>
        <dbReference type="Google" id="ProtNLM"/>
    </source>
</evidence>
<evidence type="ECO:0000313" key="2">
    <source>
        <dbReference type="EMBL" id="SUZ81762.1"/>
    </source>
</evidence>
<organism evidence="2">
    <name type="scientific">marine metagenome</name>
    <dbReference type="NCBI Taxonomy" id="408172"/>
    <lineage>
        <taxon>unclassified sequences</taxon>
        <taxon>metagenomes</taxon>
        <taxon>ecological metagenomes</taxon>
    </lineage>
</organism>
<dbReference type="InterPro" id="IPR032809">
    <property type="entry name" value="Put_HupE_UreJ"/>
</dbReference>
<name>A0A381QQV5_9ZZZZ</name>
<feature type="transmembrane region" description="Helical" evidence="1">
    <location>
        <begin position="235"/>
        <end position="254"/>
    </location>
</feature>
<keyword evidence="1" id="KW-0472">Membrane</keyword>
<sequence length="330" mass="36134">VKIRTPTHFLLLAACLFATQVYPHDIDVTGVARVFLDELPDNEYNLSIVDQQVPPLFNVERILPERCIGLSPGRFSYRFQCTPSLNVDDTLSFPWSFQGVVVVARWSDGSDVSGYFPGDGNFVDVPLPQLKAGAASLGSLALRYLILGAEHILFGIDHLLFVLGLLLLLQGFWKLFQTITAFTVAHSITLAFAVLGIFPVPNAPIEVLIALSIVFLAREIIMGQRGESTLAHTKPWIVALVFGLFHGFGFAGALGELGLSDGDIPLALLFFNLGVEGGQIAFICVLLAINYVFNRFLSHLFLSIQRGLAYGLGAIATYWFIERLPALLVI</sequence>
<dbReference type="EMBL" id="UINC01001482">
    <property type="protein sequence ID" value="SUZ81762.1"/>
    <property type="molecule type" value="Genomic_DNA"/>
</dbReference>
<feature type="non-terminal residue" evidence="2">
    <location>
        <position position="1"/>
    </location>
</feature>